<sequence>MRKMKRTAAVAALAISSVATMGFTAASAADGGQAQTEDRASCSGTKIYLNDDWGCVISYGDRMKISDQTWDGNGARLRWNSSRPNEHGKTSGFCRDYNGSENGTEECNYNFPEGTTISYKLEQISDGDVVDAYPWDYFFQAVV</sequence>
<proteinExistence type="predicted"/>
<name>A0ACD5BHP1_9PSEU</name>
<evidence type="ECO:0000313" key="1">
    <source>
        <dbReference type="EMBL" id="WYW18742.1"/>
    </source>
</evidence>
<dbReference type="EMBL" id="CP150484">
    <property type="protein sequence ID" value="WYW18742.1"/>
    <property type="molecule type" value="Genomic_DNA"/>
</dbReference>
<keyword evidence="2" id="KW-1185">Reference proteome</keyword>
<reference evidence="1" key="1">
    <citation type="submission" date="2023-10" db="EMBL/GenBank/DDBJ databases">
        <title>Whole genome sequencing of actinobacterial strain Amycolatopsis sp. (BCA-696) identifies the underlying plant growth-promoting genes.</title>
        <authorList>
            <person name="Gandham P."/>
            <person name="Vadla N."/>
            <person name="Saji A."/>
            <person name="Srinivas V."/>
            <person name="Ruperao P."/>
            <person name="Selvanayagam S."/>
            <person name="Saxena R.K."/>
            <person name="Rathore A."/>
            <person name="Gopalakrishnan S."/>
            <person name="Thakur V."/>
        </authorList>
    </citation>
    <scope>NUCLEOTIDE SEQUENCE</scope>
    <source>
        <strain evidence="1">BCA-696</strain>
    </source>
</reference>
<dbReference type="Proteomes" id="UP001456344">
    <property type="component" value="Chromosome"/>
</dbReference>
<organism evidence="1 2">
    <name type="scientific">Amycolatopsis coloradensis</name>
    <dbReference type="NCBI Taxonomy" id="76021"/>
    <lineage>
        <taxon>Bacteria</taxon>
        <taxon>Bacillati</taxon>
        <taxon>Actinomycetota</taxon>
        <taxon>Actinomycetes</taxon>
        <taxon>Pseudonocardiales</taxon>
        <taxon>Pseudonocardiaceae</taxon>
        <taxon>Amycolatopsis</taxon>
    </lineage>
</organism>
<gene>
    <name evidence="1" type="ORF">LCL61_24680</name>
</gene>
<evidence type="ECO:0000313" key="2">
    <source>
        <dbReference type="Proteomes" id="UP001456344"/>
    </source>
</evidence>
<protein>
    <submittedName>
        <fullName evidence="1">Uncharacterized protein</fullName>
    </submittedName>
</protein>
<accession>A0ACD5BHP1</accession>